<dbReference type="Proteomes" id="UP000076858">
    <property type="component" value="Unassembled WGS sequence"/>
</dbReference>
<evidence type="ECO:0000313" key="2">
    <source>
        <dbReference type="EMBL" id="KZR99014.1"/>
    </source>
</evidence>
<dbReference type="AlphaFoldDB" id="A0A162D5A1"/>
<proteinExistence type="predicted"/>
<name>A0A162D5A1_9CRUS</name>
<organism evidence="2 3">
    <name type="scientific">Daphnia magna</name>
    <dbReference type="NCBI Taxonomy" id="35525"/>
    <lineage>
        <taxon>Eukaryota</taxon>
        <taxon>Metazoa</taxon>
        <taxon>Ecdysozoa</taxon>
        <taxon>Arthropoda</taxon>
        <taxon>Crustacea</taxon>
        <taxon>Branchiopoda</taxon>
        <taxon>Diplostraca</taxon>
        <taxon>Cladocera</taxon>
        <taxon>Anomopoda</taxon>
        <taxon>Daphniidae</taxon>
        <taxon>Daphnia</taxon>
    </lineage>
</organism>
<feature type="non-terminal residue" evidence="2">
    <location>
        <position position="1"/>
    </location>
</feature>
<keyword evidence="1" id="KW-0472">Membrane</keyword>
<evidence type="ECO:0000313" key="3">
    <source>
        <dbReference type="Proteomes" id="UP000076858"/>
    </source>
</evidence>
<feature type="transmembrane region" description="Helical" evidence="1">
    <location>
        <begin position="9"/>
        <end position="30"/>
    </location>
</feature>
<evidence type="ECO:0000256" key="1">
    <source>
        <dbReference type="SAM" id="Phobius"/>
    </source>
</evidence>
<keyword evidence="3" id="KW-1185">Reference proteome</keyword>
<keyword evidence="1" id="KW-0812">Transmembrane</keyword>
<comment type="caution">
    <text evidence="2">The sequence shown here is derived from an EMBL/GenBank/DDBJ whole genome shotgun (WGS) entry which is preliminary data.</text>
</comment>
<sequence>KPRRRSESLFCCSPLSFVCLLICLLFRLFICPPPLPISVSVNGLRRRRPVTPLFSLPPFKQLFQYRVNTSSNRSVQSRTILIVLA</sequence>
<keyword evidence="1" id="KW-1133">Transmembrane helix</keyword>
<protein>
    <submittedName>
        <fullName evidence="2">Uncharacterized protein</fullName>
    </submittedName>
</protein>
<reference evidence="2 3" key="1">
    <citation type="submission" date="2016-03" db="EMBL/GenBank/DDBJ databases">
        <title>EvidentialGene: Evidence-directed Construction of Genes on Genomes.</title>
        <authorList>
            <person name="Gilbert D.G."/>
            <person name="Choi J.-H."/>
            <person name="Mockaitis K."/>
            <person name="Colbourne J."/>
            <person name="Pfrender M."/>
        </authorList>
    </citation>
    <scope>NUCLEOTIDE SEQUENCE [LARGE SCALE GENOMIC DNA]</scope>
    <source>
        <strain evidence="2 3">Xinb3</strain>
        <tissue evidence="2">Complete organism</tissue>
    </source>
</reference>
<accession>A0A162D5A1</accession>
<gene>
    <name evidence="2" type="ORF">APZ42_005304</name>
</gene>
<dbReference type="EMBL" id="LRGB01014997">
    <property type="protein sequence ID" value="KZR99014.1"/>
    <property type="molecule type" value="Genomic_DNA"/>
</dbReference>